<proteinExistence type="predicted"/>
<dbReference type="SUPFAM" id="SSF47336">
    <property type="entry name" value="ACP-like"/>
    <property type="match status" value="1"/>
</dbReference>
<sequence length="819" mass="88623">MPYDPAGMTDAAIVSHVAACLVAMAVCDPLFTGDTLVAETKGLNFVHLYSDAAADNTKPAVQQLPPYLSGAEAKQLLPRAVRAFVGFANDGGGGVHPTSTNEQTLRRVLPRHVRITTAETLFSVEASPSTSSPSGQQTLRDRLQRAIHYTQDGVSRNRAAGIIIRSAILHDYRMERNHRQAPCSGFQTRFRIGVKGDKTYWLVGLSGALGISLCDWMIGHGARHMVITSRNPQIAHEWIANHERNGVKVAIIPCDVTDEPRLRSVHKTICTTHPPILGVFHGAMVLRDVSILNMSHEQFTAATRPKVLGSVHLDRLFGHGHGHDEQAPAPPLDFFLLLSSMNCVVGTRGQANYAAANMFLCALAANRRARRGLAACALNLGTVMGVGYMEREASNNKALELTMREANLMPLSETDFHQIFAAGVEVGRPSGDDAAATANDDDDDDDYGPVISTGLLEVKAADDAQVRPRWSEDPKFLHFVNKHQTVVGAGEEKKKPKQTTSSVSIAERLGECKTEEQLLHVIQDLMGMRSNDIGLDSLIAVDVRSWFLKHFHVSIPVLKIMVHDTMANLAKYASKEVPAELTSQLAVTTEEAHGGGGSSDSSKSILTPWSDDDGPIARNGMPGRHDSLTDSTVVESSVPTTEEALSTNASSSTDEGDVHLDYHAECELPPDFEALAQAQGDDDGPPSSPESPPETILLTGVTGLLGRHLLHYLLSEATANNAKRIICIAVRRLPRRLAARQLPLDDERVSYFAGDRRFRSCRCRPPRRRRHVAREVLPGPPGGQRELDALARAALAAAPDSAALRVLGHRVAGIIAPAG</sequence>
<name>A0ABR1W4D2_9PEZI</name>
<gene>
    <name evidence="7" type="ORF">PG996_004525</name>
</gene>
<keyword evidence="1" id="KW-0596">Phosphopantetheine</keyword>
<keyword evidence="4" id="KW-0560">Oxidoreductase</keyword>
<dbReference type="InterPro" id="IPR013968">
    <property type="entry name" value="PKS_KR"/>
</dbReference>
<dbReference type="SMART" id="SM00823">
    <property type="entry name" value="PKS_PP"/>
    <property type="match status" value="1"/>
</dbReference>
<evidence type="ECO:0000256" key="5">
    <source>
        <dbReference type="SAM" id="MobiDB-lite"/>
    </source>
</evidence>
<dbReference type="PROSITE" id="PS00012">
    <property type="entry name" value="PHOSPHOPANTETHEINE"/>
    <property type="match status" value="1"/>
</dbReference>
<dbReference type="InterPro" id="IPR050091">
    <property type="entry name" value="PKS_NRPS_Biosynth_Enz"/>
</dbReference>
<organism evidence="7 8">
    <name type="scientific">Apiospora saccharicola</name>
    <dbReference type="NCBI Taxonomy" id="335842"/>
    <lineage>
        <taxon>Eukaryota</taxon>
        <taxon>Fungi</taxon>
        <taxon>Dikarya</taxon>
        <taxon>Ascomycota</taxon>
        <taxon>Pezizomycotina</taxon>
        <taxon>Sordariomycetes</taxon>
        <taxon>Xylariomycetidae</taxon>
        <taxon>Amphisphaeriales</taxon>
        <taxon>Apiosporaceae</taxon>
        <taxon>Apiospora</taxon>
    </lineage>
</organism>
<evidence type="ECO:0000313" key="8">
    <source>
        <dbReference type="Proteomes" id="UP001446871"/>
    </source>
</evidence>
<dbReference type="InterPro" id="IPR057326">
    <property type="entry name" value="KR_dom"/>
</dbReference>
<evidence type="ECO:0000256" key="1">
    <source>
        <dbReference type="ARBA" id="ARBA00022450"/>
    </source>
</evidence>
<dbReference type="InterPro" id="IPR036291">
    <property type="entry name" value="NAD(P)-bd_dom_sf"/>
</dbReference>
<keyword evidence="8" id="KW-1185">Reference proteome</keyword>
<feature type="compositionally biased region" description="Polar residues" evidence="5">
    <location>
        <begin position="629"/>
        <end position="653"/>
    </location>
</feature>
<evidence type="ECO:0000256" key="2">
    <source>
        <dbReference type="ARBA" id="ARBA00022553"/>
    </source>
</evidence>
<evidence type="ECO:0000256" key="4">
    <source>
        <dbReference type="ARBA" id="ARBA00023002"/>
    </source>
</evidence>
<feature type="region of interest" description="Disordered" evidence="5">
    <location>
        <begin position="588"/>
        <end position="656"/>
    </location>
</feature>
<dbReference type="InterPro" id="IPR020806">
    <property type="entry name" value="PKS_PP-bd"/>
</dbReference>
<evidence type="ECO:0000256" key="3">
    <source>
        <dbReference type="ARBA" id="ARBA00022679"/>
    </source>
</evidence>
<dbReference type="Pfam" id="PF00550">
    <property type="entry name" value="PP-binding"/>
    <property type="match status" value="1"/>
</dbReference>
<dbReference type="PANTHER" id="PTHR43775">
    <property type="entry name" value="FATTY ACID SYNTHASE"/>
    <property type="match status" value="1"/>
</dbReference>
<dbReference type="InterPro" id="IPR006162">
    <property type="entry name" value="Ppantetheine_attach_site"/>
</dbReference>
<protein>
    <recommendedName>
        <fullName evidence="6">Carrier domain-containing protein</fullName>
    </recommendedName>
</protein>
<evidence type="ECO:0000259" key="6">
    <source>
        <dbReference type="PROSITE" id="PS50075"/>
    </source>
</evidence>
<feature type="domain" description="Carrier" evidence="6">
    <location>
        <begin position="503"/>
        <end position="577"/>
    </location>
</feature>
<dbReference type="PANTHER" id="PTHR43775:SF20">
    <property type="entry name" value="HYBRID PKS-NRPS SYNTHETASE APDA"/>
    <property type="match status" value="1"/>
</dbReference>
<comment type="caution">
    <text evidence="7">The sequence shown here is derived from an EMBL/GenBank/DDBJ whole genome shotgun (WGS) entry which is preliminary data.</text>
</comment>
<dbReference type="Proteomes" id="UP001446871">
    <property type="component" value="Unassembled WGS sequence"/>
</dbReference>
<dbReference type="Gene3D" id="3.40.50.720">
    <property type="entry name" value="NAD(P)-binding Rossmann-like Domain"/>
    <property type="match status" value="2"/>
</dbReference>
<reference evidence="7 8" key="1">
    <citation type="submission" date="2023-01" db="EMBL/GenBank/DDBJ databases">
        <title>Analysis of 21 Apiospora genomes using comparative genomics revels a genus with tremendous synthesis potential of carbohydrate active enzymes and secondary metabolites.</title>
        <authorList>
            <person name="Sorensen T."/>
        </authorList>
    </citation>
    <scope>NUCLEOTIDE SEQUENCE [LARGE SCALE GENOMIC DNA]</scope>
    <source>
        <strain evidence="7 8">CBS 83171</strain>
    </source>
</reference>
<dbReference type="InterPro" id="IPR036736">
    <property type="entry name" value="ACP-like_sf"/>
</dbReference>
<dbReference type="SMART" id="SM00822">
    <property type="entry name" value="PKS_KR"/>
    <property type="match status" value="1"/>
</dbReference>
<dbReference type="EMBL" id="JAQQWM010000002">
    <property type="protein sequence ID" value="KAK8078355.1"/>
    <property type="molecule type" value="Genomic_DNA"/>
</dbReference>
<keyword evidence="2" id="KW-0597">Phosphoprotein</keyword>
<accession>A0ABR1W4D2</accession>
<dbReference type="Pfam" id="PF08659">
    <property type="entry name" value="KR"/>
    <property type="match status" value="1"/>
</dbReference>
<dbReference type="InterPro" id="IPR009081">
    <property type="entry name" value="PP-bd_ACP"/>
</dbReference>
<dbReference type="Gene3D" id="1.10.1200.10">
    <property type="entry name" value="ACP-like"/>
    <property type="match status" value="1"/>
</dbReference>
<dbReference type="PROSITE" id="PS50075">
    <property type="entry name" value="CARRIER"/>
    <property type="match status" value="1"/>
</dbReference>
<keyword evidence="3" id="KW-0808">Transferase</keyword>
<dbReference type="SUPFAM" id="SSF51735">
    <property type="entry name" value="NAD(P)-binding Rossmann-fold domains"/>
    <property type="match status" value="2"/>
</dbReference>
<evidence type="ECO:0000313" key="7">
    <source>
        <dbReference type="EMBL" id="KAK8078355.1"/>
    </source>
</evidence>
<feature type="region of interest" description="Disordered" evidence="5">
    <location>
        <begin position="676"/>
        <end position="695"/>
    </location>
</feature>